<reference evidence="1 2" key="1">
    <citation type="journal article" date="2019" name="Int. J. Syst. Evol. Microbiol.">
        <title>The Global Catalogue of Microorganisms (GCM) 10K type strain sequencing project: providing services to taxonomists for standard genome sequencing and annotation.</title>
        <authorList>
            <consortium name="The Broad Institute Genomics Platform"/>
            <consortium name="The Broad Institute Genome Sequencing Center for Infectious Disease"/>
            <person name="Wu L."/>
            <person name="Ma J."/>
        </authorList>
    </citation>
    <scope>NUCLEOTIDE SEQUENCE [LARGE SCALE GENOMIC DNA]</scope>
    <source>
        <strain evidence="1 2">JCM 16374</strain>
    </source>
</reference>
<sequence>MGDIAINRAALDRLLRHAGSRATTYQQAFDALAHSHKGRPAADIVPLLRQAADEALLGFRHQDFVDQAEAISRGAPYELRITVT</sequence>
<comment type="caution">
    <text evidence="1">The sequence shown here is derived from an EMBL/GenBank/DDBJ whole genome shotgun (WGS) entry which is preliminary data.</text>
</comment>
<protein>
    <submittedName>
        <fullName evidence="1">Uncharacterized protein</fullName>
    </submittedName>
</protein>
<accession>A0ABN3SXH4</accession>
<dbReference type="RefSeq" id="WP_344583490.1">
    <property type="nucleotide sequence ID" value="NZ_BAAARK010000040.1"/>
</dbReference>
<evidence type="ECO:0000313" key="1">
    <source>
        <dbReference type="EMBL" id="GAA2686959.1"/>
    </source>
</evidence>
<dbReference type="EMBL" id="BAAARK010000040">
    <property type="protein sequence ID" value="GAA2686959.1"/>
    <property type="molecule type" value="Genomic_DNA"/>
</dbReference>
<name>A0ABN3SXH4_9ACTN</name>
<organism evidence="1 2">
    <name type="scientific">Streptomyces lunalinharesii</name>
    <dbReference type="NCBI Taxonomy" id="333384"/>
    <lineage>
        <taxon>Bacteria</taxon>
        <taxon>Bacillati</taxon>
        <taxon>Actinomycetota</taxon>
        <taxon>Actinomycetes</taxon>
        <taxon>Kitasatosporales</taxon>
        <taxon>Streptomycetaceae</taxon>
        <taxon>Streptomyces</taxon>
    </lineage>
</organism>
<dbReference type="Proteomes" id="UP001500994">
    <property type="component" value="Unassembled WGS sequence"/>
</dbReference>
<keyword evidence="2" id="KW-1185">Reference proteome</keyword>
<gene>
    <name evidence="1" type="ORF">GCM10009864_70790</name>
</gene>
<proteinExistence type="predicted"/>
<evidence type="ECO:0000313" key="2">
    <source>
        <dbReference type="Proteomes" id="UP001500994"/>
    </source>
</evidence>